<organism evidence="1 2">
    <name type="scientific">Pelagibaculum spongiae</name>
    <dbReference type="NCBI Taxonomy" id="2080658"/>
    <lineage>
        <taxon>Bacteria</taxon>
        <taxon>Pseudomonadati</taxon>
        <taxon>Pseudomonadota</taxon>
        <taxon>Gammaproteobacteria</taxon>
        <taxon>Oceanospirillales</taxon>
        <taxon>Pelagibaculum</taxon>
    </lineage>
</organism>
<proteinExistence type="predicted"/>
<sequence>MVGSLSSGGSQIITADLITNIYGSLGFKLFVDGLMADQRTNNLQVLPVTGLCNTDFIPNC</sequence>
<dbReference type="Proteomes" id="UP000244906">
    <property type="component" value="Unassembled WGS sequence"/>
</dbReference>
<dbReference type="EMBL" id="QDDL01000002">
    <property type="protein sequence ID" value="PVZ70628.1"/>
    <property type="molecule type" value="Genomic_DNA"/>
</dbReference>
<evidence type="ECO:0000313" key="1">
    <source>
        <dbReference type="EMBL" id="PVZ70628.1"/>
    </source>
</evidence>
<reference evidence="1 2" key="1">
    <citation type="submission" date="2018-04" db="EMBL/GenBank/DDBJ databases">
        <title>Thalassorhabdus spongiae gen. nov., sp. nov., isolated from a marine sponge in South-West Iceland.</title>
        <authorList>
            <person name="Knobloch S."/>
            <person name="Daussin A."/>
            <person name="Johannsson R."/>
            <person name="Marteinsson V.T."/>
        </authorList>
    </citation>
    <scope>NUCLEOTIDE SEQUENCE [LARGE SCALE GENOMIC DNA]</scope>
    <source>
        <strain evidence="1 2">Hp12</strain>
    </source>
</reference>
<dbReference type="AlphaFoldDB" id="A0A2V1GWB5"/>
<name>A0A2V1GWB5_9GAMM</name>
<comment type="caution">
    <text evidence="1">The sequence shown here is derived from an EMBL/GenBank/DDBJ whole genome shotgun (WGS) entry which is preliminary data.</text>
</comment>
<accession>A0A2V1GWB5</accession>
<protein>
    <submittedName>
        <fullName evidence="1">Uncharacterized protein</fullName>
    </submittedName>
</protein>
<keyword evidence="2" id="KW-1185">Reference proteome</keyword>
<gene>
    <name evidence="1" type="ORF">DC094_08610</name>
</gene>
<evidence type="ECO:0000313" key="2">
    <source>
        <dbReference type="Proteomes" id="UP000244906"/>
    </source>
</evidence>